<dbReference type="InterPro" id="IPR026180">
    <property type="entry name" value="NSL1"/>
</dbReference>
<sequence length="914" mass="101909">MNEGVGTYQEKITQAKMTPALTETVPQGPGAHLAPSFALQSLNSDTIICMDNSQAVEHISLPKANGPKVADKKQLLKTEFMNGNSIGSQTSGHYQTVFLLTSNTALSLPNKGSSTWKMENQDVCKQRFHITKGSPSLPNGMSYQPERKAKRELFPGCVSQLLADVHKLWDVSLTKTQGTEGICLPECMLNGHRGTESLAVSSCPSLISHVSANVPSVASVKAVGTNLLLKCLNHQQVLLNRARRNQKRLQSYLAQHAVQHFNQQIRAFVNHQIHDKPAGIFDSQPTKVINNNLNVGSSGISSATSDGLKNGVYHSVKRFSVSAKEILKQIKKDFDSDATGSSSDEDWDEKARQNSDECNAERSWLSVRTRIGSRWVWLQSQISELEYKIQHLTDLHSQIRKAKGTLKFEEPSKGNFKQKLWLPDSEMLLSLAERMPKSPQGTNPSPTNDLDMSPSSPTLLLRNIEKQSARLTEIVSSLTVPLLSPNDSAKSSVYKRVANGFSDRMHTDGFPSFNEFCEQQVKRRKKVRVKASSALGSNLCSSARTRPLQALKKRKLYKLSAEYSYVNKVNLFSSPVYQYEELPSNGNHCSTWKCSKVLHRPWLMAQNACEADSCFHPVLSFPYELPLNVHLAALPMKNHNIKGNSVDSIALRGELDKSQSYVSASWSTECTSSYSPDPQTPAHSWERRHRNAALLESGLTTPVSTQKSSAQQLLAHESSSMVCAARRRLRSGNSYDINNIVIPMSLIAPTKLEKLKYKEIITPSWKEVVLEPLESPAHDMPEDLSDEAYISRHEKYELKEKARWSLWDHSKRPKRNRSSSYSFGTSPRTVLLSCECSCSPNSQAPSEALPSDTGGYRTLHFSHESPKGKTIHWERRVFPLTEEPAMELLGKCPSQAQVSTVDNQQCPKNDCDYT</sequence>
<gene>
    <name evidence="4 5" type="primary">kansl1l</name>
    <name evidence="4" type="synonym">c2orf67</name>
</gene>
<reference evidence="4" key="1">
    <citation type="submission" date="2025-08" db="UniProtKB">
        <authorList>
            <consortium name="RefSeq"/>
        </authorList>
    </citation>
    <scope>IDENTIFICATION</scope>
    <source>
        <strain evidence="4">Nigerian</strain>
        <tissue evidence="4">Liver and blood</tissue>
    </source>
</reference>
<dbReference type="InterPro" id="IPR029332">
    <property type="entry name" value="PEHE_dom"/>
</dbReference>
<feature type="compositionally biased region" description="Polar residues" evidence="1">
    <location>
        <begin position="439"/>
        <end position="457"/>
    </location>
</feature>
<dbReference type="Pfam" id="PF15275">
    <property type="entry name" value="PEHE"/>
    <property type="match status" value="1"/>
</dbReference>
<dbReference type="AGR" id="Xenbase:XB-GENE-6457137"/>
<dbReference type="CTD" id="151050"/>
<evidence type="ECO:0000313" key="5">
    <source>
        <dbReference type="Xenbase" id="XB-GENE-6457137"/>
    </source>
</evidence>
<dbReference type="OrthoDB" id="6022640at2759"/>
<dbReference type="PROSITE" id="PS52052">
    <property type="entry name" value="PEHE"/>
    <property type="match status" value="1"/>
</dbReference>
<evidence type="ECO:0000259" key="2">
    <source>
        <dbReference type="PROSITE" id="PS52052"/>
    </source>
</evidence>
<dbReference type="GeneID" id="780033"/>
<dbReference type="AlphaFoldDB" id="A0A8J0SYV9"/>
<evidence type="ECO:0000313" key="3">
    <source>
        <dbReference type="Proteomes" id="UP000008143"/>
    </source>
</evidence>
<name>A0A8J0SYV9_XENTR</name>
<feature type="region of interest" description="Disordered" evidence="1">
    <location>
        <begin position="335"/>
        <end position="359"/>
    </location>
</feature>
<dbReference type="RefSeq" id="XP_012826008.1">
    <property type="nucleotide sequence ID" value="XM_012970554.3"/>
</dbReference>
<dbReference type="PANTHER" id="PTHR22443:SF16">
    <property type="entry name" value="KAT8 REGULATORY NSL COMPLEX SUBUNIT 1-LIKE PROTEIN"/>
    <property type="match status" value="1"/>
</dbReference>
<keyword evidence="3" id="KW-1185">Reference proteome</keyword>
<dbReference type="Proteomes" id="UP000008143">
    <property type="component" value="Chromosome 9"/>
</dbReference>
<evidence type="ECO:0000313" key="4">
    <source>
        <dbReference type="RefSeq" id="XP_012826008.1"/>
    </source>
</evidence>
<dbReference type="SMART" id="SM01300">
    <property type="entry name" value="PEHE"/>
    <property type="match status" value="1"/>
</dbReference>
<dbReference type="PANTHER" id="PTHR22443">
    <property type="entry name" value="NON-SPECIFIC LETHAL 1, ISOFORM M"/>
    <property type="match status" value="1"/>
</dbReference>
<feature type="domain" description="PEHE" evidence="2">
    <location>
        <begin position="759"/>
        <end position="873"/>
    </location>
</feature>
<organism evidence="3 4">
    <name type="scientific">Xenopus tropicalis</name>
    <name type="common">Western clawed frog</name>
    <name type="synonym">Silurana tropicalis</name>
    <dbReference type="NCBI Taxonomy" id="8364"/>
    <lineage>
        <taxon>Eukaryota</taxon>
        <taxon>Metazoa</taxon>
        <taxon>Chordata</taxon>
        <taxon>Craniata</taxon>
        <taxon>Vertebrata</taxon>
        <taxon>Euteleostomi</taxon>
        <taxon>Amphibia</taxon>
        <taxon>Batrachia</taxon>
        <taxon>Anura</taxon>
        <taxon>Pipoidea</taxon>
        <taxon>Pipidae</taxon>
        <taxon>Xenopodinae</taxon>
        <taxon>Xenopus</taxon>
        <taxon>Silurana</taxon>
    </lineage>
</organism>
<dbReference type="GO" id="GO:1902562">
    <property type="term" value="C:H4 histone acetyltransferase complex"/>
    <property type="evidence" value="ECO:0007669"/>
    <property type="project" value="UniProtKB-ARBA"/>
</dbReference>
<feature type="region of interest" description="Disordered" evidence="1">
    <location>
        <begin position="435"/>
        <end position="457"/>
    </location>
</feature>
<dbReference type="Xenbase" id="XB-GENE-6457137">
    <property type="gene designation" value="kansl1l"/>
</dbReference>
<protein>
    <submittedName>
        <fullName evidence="4">KAT8 regulatory NSL complex subunit 1-like protein isoform X2</fullName>
    </submittedName>
</protein>
<dbReference type="Gene3D" id="6.10.250.3170">
    <property type="match status" value="1"/>
</dbReference>
<proteinExistence type="predicted"/>
<evidence type="ECO:0000256" key="1">
    <source>
        <dbReference type="SAM" id="MobiDB-lite"/>
    </source>
</evidence>
<accession>A0A8J0SYV9</accession>